<evidence type="ECO:0000313" key="3">
    <source>
        <dbReference type="Proteomes" id="UP000233654"/>
    </source>
</evidence>
<dbReference type="GO" id="GO:0016757">
    <property type="term" value="F:glycosyltransferase activity"/>
    <property type="evidence" value="ECO:0007669"/>
    <property type="project" value="TreeGrafter"/>
</dbReference>
<dbReference type="PANTHER" id="PTHR46401:SF2">
    <property type="entry name" value="GLYCOSYLTRANSFERASE WBBK-RELATED"/>
    <property type="match status" value="1"/>
</dbReference>
<name>A0A2N3G619_9ACTN</name>
<keyword evidence="1 2" id="KW-0808">Transferase</keyword>
<dbReference type="EMBL" id="PHEX01000035">
    <property type="protein sequence ID" value="PKQ28048.1"/>
    <property type="molecule type" value="Genomic_DNA"/>
</dbReference>
<organism evidence="2 3">
    <name type="scientific">Candidatus Anoxymicrobium japonicum</name>
    <dbReference type="NCBI Taxonomy" id="2013648"/>
    <lineage>
        <taxon>Bacteria</taxon>
        <taxon>Bacillati</taxon>
        <taxon>Actinomycetota</taxon>
        <taxon>Candidatus Geothermincolia</taxon>
        <taxon>Candidatus Geothermincolales</taxon>
        <taxon>Candidatus Anoxymicrobiaceae</taxon>
        <taxon>Candidatus Anoxymicrobium</taxon>
    </lineage>
</organism>
<sequence length="346" mass="38268">MEVGVKVGIISYPMLFQRSGGLQIQIKNTISALRQKGVDASIFDPNIDVANDFDIFHLFSVANGNYKIAEYIDSINKPLVCSPLVPPYWDSFLGIKARLLERIVFPLCKYAIHTEYYQMEYCLKKAKALFALSENEKKSIVRGFCISESKIITVPNGVSDIFFGANDFLFREHYGIAKPYVLQVSSITPHKNPLATAKAARELGLEFVLVGHVSPHDRGYLDKVLDIGNVHYIGPLDNVDPLLSSAYAGAEVFCLPSVAEVSPLVTIEALASGTPVVMTRNNSMDSVSDNEFVFEVNPESIDDIRLAMGRFVGLNVDSHQCACSVKHLKWNNVADLILQVYGKVLS</sequence>
<dbReference type="Proteomes" id="UP000233654">
    <property type="component" value="Unassembled WGS sequence"/>
</dbReference>
<dbReference type="Gene3D" id="3.40.50.2000">
    <property type="entry name" value="Glycogen Phosphorylase B"/>
    <property type="match status" value="2"/>
</dbReference>
<reference evidence="2 3" key="1">
    <citation type="journal article" date="2017" name="ISME J.">
        <title>Potential for microbial H2 and metal transformations associated with novel bacteria and archaea in deep terrestrial subsurface sediments.</title>
        <authorList>
            <person name="Hernsdorf A.W."/>
            <person name="Amano Y."/>
            <person name="Miyakawa K."/>
            <person name="Ise K."/>
            <person name="Suzuki Y."/>
            <person name="Anantharaman K."/>
            <person name="Probst A."/>
            <person name="Burstein D."/>
            <person name="Thomas B.C."/>
            <person name="Banfield J.F."/>
        </authorList>
    </citation>
    <scope>NUCLEOTIDE SEQUENCE [LARGE SCALE GENOMIC DNA]</scope>
    <source>
        <strain evidence="2">HGW-Actinobacteria-3</strain>
    </source>
</reference>
<dbReference type="Pfam" id="PF13692">
    <property type="entry name" value="Glyco_trans_1_4"/>
    <property type="match status" value="1"/>
</dbReference>
<comment type="caution">
    <text evidence="2">The sequence shown here is derived from an EMBL/GenBank/DDBJ whole genome shotgun (WGS) entry which is preliminary data.</text>
</comment>
<dbReference type="GO" id="GO:0009103">
    <property type="term" value="P:lipopolysaccharide biosynthetic process"/>
    <property type="evidence" value="ECO:0007669"/>
    <property type="project" value="TreeGrafter"/>
</dbReference>
<protein>
    <submittedName>
        <fullName evidence="2">Glycosyl transferase</fullName>
    </submittedName>
</protein>
<dbReference type="AlphaFoldDB" id="A0A2N3G619"/>
<accession>A0A2N3G619</accession>
<evidence type="ECO:0000256" key="1">
    <source>
        <dbReference type="ARBA" id="ARBA00022679"/>
    </source>
</evidence>
<gene>
    <name evidence="2" type="ORF">CVT63_04780</name>
</gene>
<evidence type="ECO:0000313" key="2">
    <source>
        <dbReference type="EMBL" id="PKQ28048.1"/>
    </source>
</evidence>
<dbReference type="PANTHER" id="PTHR46401">
    <property type="entry name" value="GLYCOSYLTRANSFERASE WBBK-RELATED"/>
    <property type="match status" value="1"/>
</dbReference>
<proteinExistence type="predicted"/>
<dbReference type="SUPFAM" id="SSF53756">
    <property type="entry name" value="UDP-Glycosyltransferase/glycogen phosphorylase"/>
    <property type="match status" value="1"/>
</dbReference>